<evidence type="ECO:0000256" key="4">
    <source>
        <dbReference type="ARBA" id="ARBA00023239"/>
    </source>
</evidence>
<gene>
    <name evidence="6" type="ORF">J4G78_01560</name>
</gene>
<organism evidence="6 7">
    <name type="scientific">Parasphingorhabdus cellanae</name>
    <dbReference type="NCBI Taxonomy" id="2806553"/>
    <lineage>
        <taxon>Bacteria</taxon>
        <taxon>Pseudomonadati</taxon>
        <taxon>Pseudomonadota</taxon>
        <taxon>Alphaproteobacteria</taxon>
        <taxon>Sphingomonadales</taxon>
        <taxon>Sphingomonadaceae</taxon>
        <taxon>Parasphingorhabdus</taxon>
    </lineage>
</organism>
<dbReference type="Pfam" id="PF04828">
    <property type="entry name" value="GFA"/>
    <property type="match status" value="1"/>
</dbReference>
<sequence>MTDTYAGGCQCGAVRYRLSGSIPPAYACHCGECKKQSASAFSMSIPLAYDALTVTGTPKVLETVAHSGKPKYNYFCGDCGTRLWHSGSNPPTAITLKVGTLDHSGDIAPVGHLWVSKKQAGIMLDPKTDQYQTQPDDVLAWRNNLGQR</sequence>
<evidence type="ECO:0000259" key="5">
    <source>
        <dbReference type="PROSITE" id="PS51891"/>
    </source>
</evidence>
<keyword evidence="7" id="KW-1185">Reference proteome</keyword>
<evidence type="ECO:0000313" key="7">
    <source>
        <dbReference type="Proteomes" id="UP000663923"/>
    </source>
</evidence>
<keyword evidence="4" id="KW-0456">Lyase</keyword>
<accession>A0ABX7T5C0</accession>
<keyword evidence="2" id="KW-0479">Metal-binding</keyword>
<evidence type="ECO:0000256" key="3">
    <source>
        <dbReference type="ARBA" id="ARBA00022833"/>
    </source>
</evidence>
<keyword evidence="3" id="KW-0862">Zinc</keyword>
<dbReference type="Gene3D" id="3.90.1590.10">
    <property type="entry name" value="glutathione-dependent formaldehyde- activating enzyme (gfa)"/>
    <property type="match status" value="1"/>
</dbReference>
<dbReference type="InterPro" id="IPR006913">
    <property type="entry name" value="CENP-V/GFA"/>
</dbReference>
<comment type="similarity">
    <text evidence="1">Belongs to the Gfa family.</text>
</comment>
<dbReference type="PANTHER" id="PTHR33337">
    <property type="entry name" value="GFA DOMAIN-CONTAINING PROTEIN"/>
    <property type="match status" value="1"/>
</dbReference>
<dbReference type="Proteomes" id="UP000663923">
    <property type="component" value="Chromosome"/>
</dbReference>
<dbReference type="EMBL" id="CP071794">
    <property type="protein sequence ID" value="QTD56321.1"/>
    <property type="molecule type" value="Genomic_DNA"/>
</dbReference>
<dbReference type="InterPro" id="IPR011057">
    <property type="entry name" value="Mss4-like_sf"/>
</dbReference>
<name>A0ABX7T5C0_9SPHN</name>
<dbReference type="PROSITE" id="PS51891">
    <property type="entry name" value="CENP_V_GFA"/>
    <property type="match status" value="1"/>
</dbReference>
<evidence type="ECO:0000313" key="6">
    <source>
        <dbReference type="EMBL" id="QTD56321.1"/>
    </source>
</evidence>
<protein>
    <submittedName>
        <fullName evidence="6">GFA family protein</fullName>
    </submittedName>
</protein>
<proteinExistence type="inferred from homology"/>
<dbReference type="SUPFAM" id="SSF51316">
    <property type="entry name" value="Mss4-like"/>
    <property type="match status" value="1"/>
</dbReference>
<evidence type="ECO:0000256" key="1">
    <source>
        <dbReference type="ARBA" id="ARBA00005495"/>
    </source>
</evidence>
<dbReference type="PANTHER" id="PTHR33337:SF40">
    <property type="entry name" value="CENP-V_GFA DOMAIN-CONTAINING PROTEIN-RELATED"/>
    <property type="match status" value="1"/>
</dbReference>
<evidence type="ECO:0000256" key="2">
    <source>
        <dbReference type="ARBA" id="ARBA00022723"/>
    </source>
</evidence>
<reference evidence="6 7" key="1">
    <citation type="submission" date="2021-03" db="EMBL/GenBank/DDBJ databases">
        <title>Complete genome of Parasphingorhabdus_sp.JHSY0214.</title>
        <authorList>
            <person name="Yoo J.H."/>
            <person name="Bae J.W."/>
        </authorList>
    </citation>
    <scope>NUCLEOTIDE SEQUENCE [LARGE SCALE GENOMIC DNA]</scope>
    <source>
        <strain evidence="6 7">JHSY0214</strain>
    </source>
</reference>
<dbReference type="RefSeq" id="WP_207988143.1">
    <property type="nucleotide sequence ID" value="NZ_CP071794.1"/>
</dbReference>
<feature type="domain" description="CENP-V/GFA" evidence="5">
    <location>
        <begin position="5"/>
        <end position="116"/>
    </location>
</feature>